<feature type="chain" id="PRO_5045941313" evidence="1">
    <location>
        <begin position="17"/>
        <end position="134"/>
    </location>
</feature>
<comment type="caution">
    <text evidence="2">The sequence shown here is derived from an EMBL/GenBank/DDBJ whole genome shotgun (WGS) entry which is preliminary data.</text>
</comment>
<evidence type="ECO:0000256" key="1">
    <source>
        <dbReference type="SAM" id="SignalP"/>
    </source>
</evidence>
<accession>A0ABP0I7H2</accession>
<dbReference type="EMBL" id="CAXAMN010002224">
    <property type="protein sequence ID" value="CAK8998505.1"/>
    <property type="molecule type" value="Genomic_DNA"/>
</dbReference>
<evidence type="ECO:0000313" key="3">
    <source>
        <dbReference type="Proteomes" id="UP001642484"/>
    </source>
</evidence>
<feature type="signal peptide" evidence="1">
    <location>
        <begin position="1"/>
        <end position="16"/>
    </location>
</feature>
<protein>
    <submittedName>
        <fullName evidence="2">Uncharacterized protein</fullName>
    </submittedName>
</protein>
<organism evidence="2 3">
    <name type="scientific">Durusdinium trenchii</name>
    <dbReference type="NCBI Taxonomy" id="1381693"/>
    <lineage>
        <taxon>Eukaryota</taxon>
        <taxon>Sar</taxon>
        <taxon>Alveolata</taxon>
        <taxon>Dinophyceae</taxon>
        <taxon>Suessiales</taxon>
        <taxon>Symbiodiniaceae</taxon>
        <taxon>Durusdinium</taxon>
    </lineage>
</organism>
<reference evidence="2 3" key="1">
    <citation type="submission" date="2024-02" db="EMBL/GenBank/DDBJ databases">
        <authorList>
            <person name="Chen Y."/>
            <person name="Shah S."/>
            <person name="Dougan E. K."/>
            <person name="Thang M."/>
            <person name="Chan C."/>
        </authorList>
    </citation>
    <scope>NUCLEOTIDE SEQUENCE [LARGE SCALE GENOMIC DNA]</scope>
</reference>
<dbReference type="Proteomes" id="UP001642484">
    <property type="component" value="Unassembled WGS sequence"/>
</dbReference>
<name>A0ABP0I7H2_9DINO</name>
<evidence type="ECO:0000313" key="2">
    <source>
        <dbReference type="EMBL" id="CAK8998505.1"/>
    </source>
</evidence>
<keyword evidence="1" id="KW-0732">Signal</keyword>
<keyword evidence="3" id="KW-1185">Reference proteome</keyword>
<sequence>MVSFFSLGFMVALVTAGATRMDRSEEVQVDNSYEAVCPGGMGRCCTSKCSGREDYKTGGKLSKCRVKAGQVFSDKSAYNYKCKESCDLEREYVVQFSTKGWFGRKKGKKSQRTKTERVIVKRGGGYLSGGSCSS</sequence>
<proteinExistence type="predicted"/>
<gene>
    <name evidence="2" type="ORF">CCMP2556_LOCUS5275</name>
</gene>